<protein>
    <submittedName>
        <fullName evidence="1">Uncharacterized protein</fullName>
    </submittedName>
</protein>
<accession>A0A200QW95</accession>
<evidence type="ECO:0000313" key="2">
    <source>
        <dbReference type="Proteomes" id="UP000195402"/>
    </source>
</evidence>
<gene>
    <name evidence="1" type="ORF">BVC80_1819g29</name>
</gene>
<proteinExistence type="predicted"/>
<dbReference type="Pfam" id="PF14009">
    <property type="entry name" value="PADRE"/>
    <property type="match status" value="1"/>
</dbReference>
<dbReference type="OMA" id="CKSAACD"/>
<sequence>MGNCSLKGIAGTISDPIRIMTDSGGTVEFRGPIQVRNVINNYPGYGIFREGQLSSPLFHHEQLFSSHLYYLLPVPKKETLVKKTEEVVVVKRKSDLEFGNQAVRSNSFSTRVSSAKESDLGGKNLIVEPALEVLPSLGNGVWRVKMVIDTKQLEEILSEQVNIGELIEKMREVASSSSSTSSTPRRSWRPSFSSVFKVSPAADCKVKQVLSHEDL</sequence>
<dbReference type="InParanoid" id="A0A200QW95"/>
<dbReference type="OrthoDB" id="1916282at2759"/>
<dbReference type="PANTHER" id="PTHR33148">
    <property type="entry name" value="PLASTID MOVEMENT IMPAIRED PROTEIN-RELATED"/>
    <property type="match status" value="1"/>
</dbReference>
<keyword evidence="2" id="KW-1185">Reference proteome</keyword>
<dbReference type="AlphaFoldDB" id="A0A200QW95"/>
<organism evidence="1 2">
    <name type="scientific">Macleaya cordata</name>
    <name type="common">Five-seeded plume-poppy</name>
    <name type="synonym">Bocconia cordata</name>
    <dbReference type="NCBI Taxonomy" id="56857"/>
    <lineage>
        <taxon>Eukaryota</taxon>
        <taxon>Viridiplantae</taxon>
        <taxon>Streptophyta</taxon>
        <taxon>Embryophyta</taxon>
        <taxon>Tracheophyta</taxon>
        <taxon>Spermatophyta</taxon>
        <taxon>Magnoliopsida</taxon>
        <taxon>Ranunculales</taxon>
        <taxon>Papaveraceae</taxon>
        <taxon>Papaveroideae</taxon>
        <taxon>Macleaya</taxon>
    </lineage>
</organism>
<evidence type="ECO:0000313" key="1">
    <source>
        <dbReference type="EMBL" id="OVA14712.1"/>
    </source>
</evidence>
<dbReference type="PANTHER" id="PTHR33148:SF33">
    <property type="entry name" value="DUF4228 DOMAIN PROTEIN"/>
    <property type="match status" value="1"/>
</dbReference>
<dbReference type="InterPro" id="IPR025322">
    <property type="entry name" value="PADRE_dom"/>
</dbReference>
<dbReference type="EMBL" id="MVGT01001025">
    <property type="protein sequence ID" value="OVA14712.1"/>
    <property type="molecule type" value="Genomic_DNA"/>
</dbReference>
<dbReference type="Proteomes" id="UP000195402">
    <property type="component" value="Unassembled WGS sequence"/>
</dbReference>
<name>A0A200QW95_MACCD</name>
<reference evidence="1 2" key="1">
    <citation type="journal article" date="2017" name="Mol. Plant">
        <title>The Genome of Medicinal Plant Macleaya cordata Provides New Insights into Benzylisoquinoline Alkaloids Metabolism.</title>
        <authorList>
            <person name="Liu X."/>
            <person name="Liu Y."/>
            <person name="Huang P."/>
            <person name="Ma Y."/>
            <person name="Qing Z."/>
            <person name="Tang Q."/>
            <person name="Cao H."/>
            <person name="Cheng P."/>
            <person name="Zheng Y."/>
            <person name="Yuan Z."/>
            <person name="Zhou Y."/>
            <person name="Liu J."/>
            <person name="Tang Z."/>
            <person name="Zhuo Y."/>
            <person name="Zhang Y."/>
            <person name="Yu L."/>
            <person name="Huang J."/>
            <person name="Yang P."/>
            <person name="Peng Q."/>
            <person name="Zhang J."/>
            <person name="Jiang W."/>
            <person name="Zhang Z."/>
            <person name="Lin K."/>
            <person name="Ro D.K."/>
            <person name="Chen X."/>
            <person name="Xiong X."/>
            <person name="Shang Y."/>
            <person name="Huang S."/>
            <person name="Zeng J."/>
        </authorList>
    </citation>
    <scope>NUCLEOTIDE SEQUENCE [LARGE SCALE GENOMIC DNA]</scope>
    <source>
        <strain evidence="2">cv. BLH2017</strain>
        <tissue evidence="1">Root</tissue>
    </source>
</reference>
<comment type="caution">
    <text evidence="1">The sequence shown here is derived from an EMBL/GenBank/DDBJ whole genome shotgun (WGS) entry which is preliminary data.</text>
</comment>